<dbReference type="PROSITE" id="PS51257">
    <property type="entry name" value="PROKAR_LIPOPROTEIN"/>
    <property type="match status" value="1"/>
</dbReference>
<sequence>MHKKGCEITSQQKADFAALQSWLSACGVRLPMCRNYQKTLGGIPQHCAKWLRNHFATKGTLASVLVVSLGGIVSSAEAMGFDGFRSHFEAWRSFRSKVAFSQTISQLQNTLRNGALAAKLGVFMLRNCKMRVTVLRNGTRVPKSGFAAVKSFAKWSFPCENGIFHALVVRSRFAAVKWKSLCWEMALPFRCCEMRFTVLRNGTCVPKVGFAAAKYPAKWSFGCEIGIFHVLELRSCEMGAPVLRSGTCVPKLVSQLRKFS</sequence>
<name>A5BY37_VITVI</name>
<protein>
    <submittedName>
        <fullName evidence="1">Uncharacterized protein</fullName>
    </submittedName>
</protein>
<dbReference type="EMBL" id="AM475362">
    <property type="protein sequence ID" value="CAN79437.1"/>
    <property type="molecule type" value="Genomic_DNA"/>
</dbReference>
<proteinExistence type="predicted"/>
<gene>
    <name evidence="1" type="ORF">VITISV_036860</name>
</gene>
<organism evidence="1">
    <name type="scientific">Vitis vinifera</name>
    <name type="common">Grape</name>
    <dbReference type="NCBI Taxonomy" id="29760"/>
    <lineage>
        <taxon>Eukaryota</taxon>
        <taxon>Viridiplantae</taxon>
        <taxon>Streptophyta</taxon>
        <taxon>Embryophyta</taxon>
        <taxon>Tracheophyta</taxon>
        <taxon>Spermatophyta</taxon>
        <taxon>Magnoliopsida</taxon>
        <taxon>eudicotyledons</taxon>
        <taxon>Gunneridae</taxon>
        <taxon>Pentapetalae</taxon>
        <taxon>rosids</taxon>
        <taxon>Vitales</taxon>
        <taxon>Vitaceae</taxon>
        <taxon>Viteae</taxon>
        <taxon>Vitis</taxon>
    </lineage>
</organism>
<accession>A5BY37</accession>
<reference evidence="1" key="1">
    <citation type="journal article" date="2007" name="PLoS ONE">
        <title>The first genome sequence of an elite grapevine cultivar (Pinot noir Vitis vinifera L.): coping with a highly heterozygous genome.</title>
        <authorList>
            <person name="Velasco R."/>
            <person name="Zharkikh A."/>
            <person name="Troggio M."/>
            <person name="Cartwright D.A."/>
            <person name="Cestaro A."/>
            <person name="Pruss D."/>
            <person name="Pindo M."/>
            <person name="FitzGerald L.M."/>
            <person name="Vezzulli S."/>
            <person name="Reid J."/>
            <person name="Malacarne G."/>
            <person name="Iliev D."/>
            <person name="Coppola G."/>
            <person name="Wardell B."/>
            <person name="Micheletti D."/>
            <person name="Macalma T."/>
            <person name="Facci M."/>
            <person name="Mitchell J.T."/>
            <person name="Perazzolli M."/>
            <person name="Eldredge G."/>
            <person name="Gatto P."/>
            <person name="Oyzerski R."/>
            <person name="Moretto M."/>
            <person name="Gutin N."/>
            <person name="Stefanini M."/>
            <person name="Chen Y."/>
            <person name="Segala C."/>
            <person name="Davenport C."/>
            <person name="Dematte L."/>
            <person name="Mraz A."/>
            <person name="Battilana J."/>
            <person name="Stormo K."/>
            <person name="Costa F."/>
            <person name="Tao Q."/>
            <person name="Si-Ammour A."/>
            <person name="Harkins T."/>
            <person name="Lackey A."/>
            <person name="Perbost C."/>
            <person name="Taillon B."/>
            <person name="Stella A."/>
            <person name="Solovyev V."/>
            <person name="Fawcett J.A."/>
            <person name="Sterck L."/>
            <person name="Vandepoele K."/>
            <person name="Grando S.M."/>
            <person name="Toppo S."/>
            <person name="Moser C."/>
            <person name="Lanchbury J."/>
            <person name="Bogden R."/>
            <person name="Skolnick M."/>
            <person name="Sgaramella V."/>
            <person name="Bhatnagar S.K."/>
            <person name="Fontana P."/>
            <person name="Gutin A."/>
            <person name="Van de Peer Y."/>
            <person name="Salamini F."/>
            <person name="Viola R."/>
        </authorList>
    </citation>
    <scope>NUCLEOTIDE SEQUENCE</scope>
</reference>
<dbReference type="AlphaFoldDB" id="A5BY37"/>
<evidence type="ECO:0000313" key="1">
    <source>
        <dbReference type="EMBL" id="CAN79437.1"/>
    </source>
</evidence>